<evidence type="ECO:0000313" key="11">
    <source>
        <dbReference type="EMBL" id="GAA1179282.1"/>
    </source>
</evidence>
<name>A0ABN1UYF9_9ACTN</name>
<evidence type="ECO:0000256" key="9">
    <source>
        <dbReference type="SAM" id="SignalP"/>
    </source>
</evidence>
<feature type="domain" description="Peptidase S1" evidence="10">
    <location>
        <begin position="193"/>
        <end position="366"/>
    </location>
</feature>
<keyword evidence="12" id="KW-1185">Reference proteome</keyword>
<dbReference type="InterPro" id="IPR033116">
    <property type="entry name" value="TRYPSIN_SER"/>
</dbReference>
<dbReference type="InterPro" id="IPR001316">
    <property type="entry name" value="Pept_S1A_streptogrisin"/>
</dbReference>
<organism evidence="11 12">
    <name type="scientific">Streptomyces hebeiensis</name>
    <dbReference type="NCBI Taxonomy" id="229486"/>
    <lineage>
        <taxon>Bacteria</taxon>
        <taxon>Bacillati</taxon>
        <taxon>Actinomycetota</taxon>
        <taxon>Actinomycetes</taxon>
        <taxon>Kitasatosporales</taxon>
        <taxon>Streptomycetaceae</taxon>
        <taxon>Streptomyces</taxon>
    </lineage>
</organism>
<protein>
    <submittedName>
        <fullName evidence="11">S1 family peptidase</fullName>
    </submittedName>
</protein>
<dbReference type="InterPro" id="IPR004236">
    <property type="entry name" value="Pept_S1_alpha_lytic"/>
</dbReference>
<gene>
    <name evidence="11" type="ORF">GCM10009654_40670</name>
</gene>
<reference evidence="11 12" key="1">
    <citation type="journal article" date="2019" name="Int. J. Syst. Evol. Microbiol.">
        <title>The Global Catalogue of Microorganisms (GCM) 10K type strain sequencing project: providing services to taxonomists for standard genome sequencing and annotation.</title>
        <authorList>
            <consortium name="The Broad Institute Genomics Platform"/>
            <consortium name="The Broad Institute Genome Sequencing Center for Infectious Disease"/>
            <person name="Wu L."/>
            <person name="Ma J."/>
        </authorList>
    </citation>
    <scope>NUCLEOTIDE SEQUENCE [LARGE SCALE GENOMIC DNA]</scope>
    <source>
        <strain evidence="11 12">JCM 12696</strain>
    </source>
</reference>
<keyword evidence="3 9" id="KW-0732">Signal</keyword>
<evidence type="ECO:0000256" key="1">
    <source>
        <dbReference type="ARBA" id="ARBA00007664"/>
    </source>
</evidence>
<evidence type="ECO:0000256" key="3">
    <source>
        <dbReference type="ARBA" id="ARBA00022729"/>
    </source>
</evidence>
<dbReference type="Pfam" id="PF02983">
    <property type="entry name" value="Pro_Al_protease"/>
    <property type="match status" value="1"/>
</dbReference>
<feature type="region of interest" description="Disordered" evidence="8">
    <location>
        <begin position="38"/>
        <end position="58"/>
    </location>
</feature>
<evidence type="ECO:0000256" key="7">
    <source>
        <dbReference type="ARBA" id="ARBA00023157"/>
    </source>
</evidence>
<sequence length="463" mass="46023">MKHARRTLRRIVRLAAVGGLLCGGLLVSNAVADEPAGTRAGGNGASGTPGTSGASGAAATGAALVERLGTSRTAGTWIGSDGLPVVAVTDEAAADEVRRAGARPQVMRYSMRELRSATETLSQSSRVAGTAWAVDYASNKVVVRADSTVSAADWSRMSAVARDIGGSVEMRRTEGTFTTRVNGAAPILTNGGRCSAGFNVTNGAEQFILTAGHCGPVGTAWFAEDLSAGQIGTTVAGRFPGNDFSLVRYEEGAAPGADANIVDIGNGQAVRVTGAADPVVGQQVFRSGSTTGLRSGQVTALNATVNYREGSVSGLIETTVCAEPGDSGGPLLAEGIALGITSGGSGDCASGGTTFFEPVTSAMNALGVRLTGAATAAGEAGGGAREGGEGGASDAAPAPSVPAAGGIAAPGPGAQRTVTGIVDLETLIPGLVLIVVSVLGLAVAQSIRTEKASYRNQYSQSWG</sequence>
<proteinExistence type="inferred from homology"/>
<feature type="region of interest" description="Disordered" evidence="8">
    <location>
        <begin position="378"/>
        <end position="408"/>
    </location>
</feature>
<evidence type="ECO:0000256" key="8">
    <source>
        <dbReference type="SAM" id="MobiDB-lite"/>
    </source>
</evidence>
<accession>A0ABN1UYF9</accession>
<dbReference type="SMART" id="SM00020">
    <property type="entry name" value="Tryp_SPc"/>
    <property type="match status" value="1"/>
</dbReference>
<dbReference type="SUPFAM" id="SSF50494">
    <property type="entry name" value="Trypsin-like serine proteases"/>
    <property type="match status" value="1"/>
</dbReference>
<comment type="similarity">
    <text evidence="1">Belongs to the peptidase S1 family.</text>
</comment>
<feature type="compositionally biased region" description="Low complexity" evidence="8">
    <location>
        <begin position="392"/>
        <end position="408"/>
    </location>
</feature>
<dbReference type="PRINTS" id="PR00861">
    <property type="entry name" value="ALYTICPTASE"/>
</dbReference>
<dbReference type="InterPro" id="IPR018114">
    <property type="entry name" value="TRYPSIN_HIS"/>
</dbReference>
<feature type="signal peptide" evidence="9">
    <location>
        <begin position="1"/>
        <end position="32"/>
    </location>
</feature>
<dbReference type="RefSeq" id="WP_344278524.1">
    <property type="nucleotide sequence ID" value="NZ_BAAAKV010000036.1"/>
</dbReference>
<dbReference type="InterPro" id="IPR043504">
    <property type="entry name" value="Peptidase_S1_PA_chymotrypsin"/>
</dbReference>
<dbReference type="Proteomes" id="UP001501371">
    <property type="component" value="Unassembled WGS sequence"/>
</dbReference>
<dbReference type="InterPro" id="IPR009003">
    <property type="entry name" value="Peptidase_S1_PA"/>
</dbReference>
<evidence type="ECO:0000256" key="2">
    <source>
        <dbReference type="ARBA" id="ARBA00022670"/>
    </source>
</evidence>
<keyword evidence="2" id="KW-0645">Protease</keyword>
<feature type="compositionally biased region" description="Low complexity" evidence="8">
    <location>
        <begin position="48"/>
        <end position="58"/>
    </location>
</feature>
<feature type="chain" id="PRO_5046217067" evidence="9">
    <location>
        <begin position="33"/>
        <end position="463"/>
    </location>
</feature>
<keyword evidence="7" id="KW-1015">Disulfide bond</keyword>
<dbReference type="PROSITE" id="PS00135">
    <property type="entry name" value="TRYPSIN_SER"/>
    <property type="match status" value="1"/>
</dbReference>
<dbReference type="Pfam" id="PF00089">
    <property type="entry name" value="Trypsin"/>
    <property type="match status" value="1"/>
</dbReference>
<evidence type="ECO:0000313" key="12">
    <source>
        <dbReference type="Proteomes" id="UP001501371"/>
    </source>
</evidence>
<dbReference type="CDD" id="cd21112">
    <property type="entry name" value="alphaLP-like"/>
    <property type="match status" value="1"/>
</dbReference>
<evidence type="ECO:0000256" key="6">
    <source>
        <dbReference type="ARBA" id="ARBA00023145"/>
    </source>
</evidence>
<keyword evidence="5" id="KW-0720">Serine protease</keyword>
<dbReference type="EMBL" id="BAAAKV010000036">
    <property type="protein sequence ID" value="GAA1179282.1"/>
    <property type="molecule type" value="Genomic_DNA"/>
</dbReference>
<comment type="caution">
    <text evidence="11">The sequence shown here is derived from an EMBL/GenBank/DDBJ whole genome shotgun (WGS) entry which is preliminary data.</text>
</comment>
<dbReference type="InterPro" id="IPR001254">
    <property type="entry name" value="Trypsin_dom"/>
</dbReference>
<keyword evidence="4" id="KW-0378">Hydrolase</keyword>
<evidence type="ECO:0000256" key="4">
    <source>
        <dbReference type="ARBA" id="ARBA00022801"/>
    </source>
</evidence>
<dbReference type="Gene3D" id="2.40.10.10">
    <property type="entry name" value="Trypsin-like serine proteases"/>
    <property type="match status" value="2"/>
</dbReference>
<feature type="compositionally biased region" description="Gly residues" evidence="8">
    <location>
        <begin position="379"/>
        <end position="391"/>
    </location>
</feature>
<evidence type="ECO:0000259" key="10">
    <source>
        <dbReference type="SMART" id="SM00020"/>
    </source>
</evidence>
<keyword evidence="6" id="KW-0865">Zymogen</keyword>
<dbReference type="PROSITE" id="PS00134">
    <property type="entry name" value="TRYPSIN_HIS"/>
    <property type="match status" value="1"/>
</dbReference>
<evidence type="ECO:0000256" key="5">
    <source>
        <dbReference type="ARBA" id="ARBA00022825"/>
    </source>
</evidence>